<accession>A0A9W7BB94</accession>
<proteinExistence type="predicted"/>
<reference evidence="2" key="1">
    <citation type="journal article" date="2023" name="Commun. Biol.">
        <title>Genome analysis of Parmales, the sister group of diatoms, reveals the evolutionary specialization of diatoms from phago-mixotrophs to photoautotrophs.</title>
        <authorList>
            <person name="Ban H."/>
            <person name="Sato S."/>
            <person name="Yoshikawa S."/>
            <person name="Yamada K."/>
            <person name="Nakamura Y."/>
            <person name="Ichinomiya M."/>
            <person name="Sato N."/>
            <person name="Blanc-Mathieu R."/>
            <person name="Endo H."/>
            <person name="Kuwata A."/>
            <person name="Ogata H."/>
        </authorList>
    </citation>
    <scope>NUCLEOTIDE SEQUENCE [LARGE SCALE GENOMIC DNA]</scope>
</reference>
<organism evidence="1 2">
    <name type="scientific">Triparma laevis f. inornata</name>
    <dbReference type="NCBI Taxonomy" id="1714386"/>
    <lineage>
        <taxon>Eukaryota</taxon>
        <taxon>Sar</taxon>
        <taxon>Stramenopiles</taxon>
        <taxon>Ochrophyta</taxon>
        <taxon>Bolidophyceae</taxon>
        <taxon>Parmales</taxon>
        <taxon>Triparmaceae</taxon>
        <taxon>Triparma</taxon>
    </lineage>
</organism>
<sequence length="90" mass="10387">MFVQLLVDQREQSLLNDEALKNMNDMSVTFPTFQPFRSLLNDLVLKNIAFLFVQFPTDQPERSLVNDSTLLNIHDMSATFSQRSNLSDHP</sequence>
<dbReference type="Proteomes" id="UP001162640">
    <property type="component" value="Unassembled WGS sequence"/>
</dbReference>
<gene>
    <name evidence="1" type="ORF">TL16_g10030</name>
</gene>
<dbReference type="EMBL" id="BLQM01000349">
    <property type="protein sequence ID" value="GMH84795.1"/>
    <property type="molecule type" value="Genomic_DNA"/>
</dbReference>
<protein>
    <submittedName>
        <fullName evidence="1">Uncharacterized protein</fullName>
    </submittedName>
</protein>
<dbReference type="AlphaFoldDB" id="A0A9W7BB94"/>
<comment type="caution">
    <text evidence="1">The sequence shown here is derived from an EMBL/GenBank/DDBJ whole genome shotgun (WGS) entry which is preliminary data.</text>
</comment>
<evidence type="ECO:0000313" key="2">
    <source>
        <dbReference type="Proteomes" id="UP001162640"/>
    </source>
</evidence>
<name>A0A9W7BB94_9STRA</name>
<evidence type="ECO:0000313" key="1">
    <source>
        <dbReference type="EMBL" id="GMH84795.1"/>
    </source>
</evidence>